<proteinExistence type="predicted"/>
<gene>
    <name evidence="1" type="ORF">BN2475_1300010</name>
</gene>
<dbReference type="Proteomes" id="UP000187012">
    <property type="component" value="Unassembled WGS sequence"/>
</dbReference>
<evidence type="ECO:0000313" key="2">
    <source>
        <dbReference type="Proteomes" id="UP000187012"/>
    </source>
</evidence>
<organism evidence="1 2">
    <name type="scientific">Paraburkholderia ribeironis</name>
    <dbReference type="NCBI Taxonomy" id="1247936"/>
    <lineage>
        <taxon>Bacteria</taxon>
        <taxon>Pseudomonadati</taxon>
        <taxon>Pseudomonadota</taxon>
        <taxon>Betaproteobacteria</taxon>
        <taxon>Burkholderiales</taxon>
        <taxon>Burkholderiaceae</taxon>
        <taxon>Paraburkholderia</taxon>
    </lineage>
</organism>
<protein>
    <submittedName>
        <fullName evidence="1">Uncharacterized protein</fullName>
    </submittedName>
</protein>
<dbReference type="STRING" id="1247936.BN2475_1300010"/>
<reference evidence="1 2" key="1">
    <citation type="submission" date="2016-12" db="EMBL/GenBank/DDBJ databases">
        <authorList>
            <person name="Song W.-J."/>
            <person name="Kurnit D.M."/>
        </authorList>
    </citation>
    <scope>NUCLEOTIDE SEQUENCE [LARGE SCALE GENOMIC DNA]</scope>
    <source>
        <strain evidence="1 2">STM7296</strain>
    </source>
</reference>
<accession>A0A1N7SQL6</accession>
<sequence length="79" mass="9405">MTRKRRMNFSLDLAIRAPWWNKIQLFSLIHPRFPDTLPDIMMTGPVTKRIFTFLPPLLPQKQHLWTVDILDWIYDALGA</sequence>
<dbReference type="AlphaFoldDB" id="A0A1N7SQL6"/>
<keyword evidence="2" id="KW-1185">Reference proteome</keyword>
<dbReference type="EMBL" id="CYGX02000130">
    <property type="protein sequence ID" value="SIT49237.1"/>
    <property type="molecule type" value="Genomic_DNA"/>
</dbReference>
<name>A0A1N7SQL6_9BURK</name>
<evidence type="ECO:0000313" key="1">
    <source>
        <dbReference type="EMBL" id="SIT49237.1"/>
    </source>
</evidence>